<gene>
    <name evidence="8" type="ORF">ACFFPJ_03590</name>
</gene>
<dbReference type="InterPro" id="IPR007168">
    <property type="entry name" value="Phageshock_PspC_N"/>
</dbReference>
<protein>
    <submittedName>
        <fullName evidence="8">PspC domain-containing protein</fullName>
    </submittedName>
</protein>
<dbReference type="Pfam" id="PF04024">
    <property type="entry name" value="PspC"/>
    <property type="match status" value="1"/>
</dbReference>
<feature type="transmembrane region" description="Helical" evidence="6">
    <location>
        <begin position="33"/>
        <end position="56"/>
    </location>
</feature>
<keyword evidence="3 6" id="KW-0812">Transmembrane</keyword>
<dbReference type="PANTHER" id="PTHR33885">
    <property type="entry name" value="PHAGE SHOCK PROTEIN C"/>
    <property type="match status" value="1"/>
</dbReference>
<feature type="domain" description="Phage shock protein PspC N-terminal" evidence="7">
    <location>
        <begin position="3"/>
        <end position="59"/>
    </location>
</feature>
<dbReference type="PANTHER" id="PTHR33885:SF3">
    <property type="entry name" value="PHAGE SHOCK PROTEIN C"/>
    <property type="match status" value="1"/>
</dbReference>
<sequence>MNRLVRPHQGRLIAGVCAAVADRFGCSVLPVRILTVAATVFFGLSIWIYLVLWILIPSES</sequence>
<reference evidence="8 9" key="1">
    <citation type="submission" date="2024-09" db="EMBL/GenBank/DDBJ databases">
        <authorList>
            <person name="Sun Q."/>
            <person name="Mori K."/>
        </authorList>
    </citation>
    <scope>NUCLEOTIDE SEQUENCE [LARGE SCALE GENOMIC DNA]</scope>
    <source>
        <strain evidence="8 9">JCM 1342</strain>
    </source>
</reference>
<evidence type="ECO:0000256" key="1">
    <source>
        <dbReference type="ARBA" id="ARBA00004162"/>
    </source>
</evidence>
<evidence type="ECO:0000256" key="4">
    <source>
        <dbReference type="ARBA" id="ARBA00022989"/>
    </source>
</evidence>
<keyword evidence="4 6" id="KW-1133">Transmembrane helix</keyword>
<accession>A0ABV5SWY3</accession>
<dbReference type="InterPro" id="IPR052027">
    <property type="entry name" value="PspC"/>
</dbReference>
<evidence type="ECO:0000256" key="2">
    <source>
        <dbReference type="ARBA" id="ARBA00022475"/>
    </source>
</evidence>
<dbReference type="RefSeq" id="WP_344711670.1">
    <property type="nucleotide sequence ID" value="NZ_BAAAWH010000001.1"/>
</dbReference>
<evidence type="ECO:0000256" key="3">
    <source>
        <dbReference type="ARBA" id="ARBA00022692"/>
    </source>
</evidence>
<evidence type="ECO:0000256" key="6">
    <source>
        <dbReference type="SAM" id="Phobius"/>
    </source>
</evidence>
<evidence type="ECO:0000313" key="8">
    <source>
        <dbReference type="EMBL" id="MFB9644877.1"/>
    </source>
</evidence>
<keyword evidence="2" id="KW-1003">Cell membrane</keyword>
<dbReference type="EMBL" id="JBHMBE010000001">
    <property type="protein sequence ID" value="MFB9644877.1"/>
    <property type="molecule type" value="Genomic_DNA"/>
</dbReference>
<keyword evidence="9" id="KW-1185">Reference proteome</keyword>
<comment type="caution">
    <text evidence="8">The sequence shown here is derived from an EMBL/GenBank/DDBJ whole genome shotgun (WGS) entry which is preliminary data.</text>
</comment>
<dbReference type="Proteomes" id="UP001589611">
    <property type="component" value="Unassembled WGS sequence"/>
</dbReference>
<proteinExistence type="predicted"/>
<evidence type="ECO:0000256" key="5">
    <source>
        <dbReference type="ARBA" id="ARBA00023136"/>
    </source>
</evidence>
<evidence type="ECO:0000313" key="9">
    <source>
        <dbReference type="Proteomes" id="UP001589611"/>
    </source>
</evidence>
<comment type="subcellular location">
    <subcellularLocation>
        <location evidence="1">Cell membrane</location>
        <topology evidence="1">Single-pass membrane protein</topology>
    </subcellularLocation>
</comment>
<evidence type="ECO:0000259" key="7">
    <source>
        <dbReference type="Pfam" id="PF04024"/>
    </source>
</evidence>
<name>A0ABV5SWY3_9MICO</name>
<keyword evidence="5 6" id="KW-0472">Membrane</keyword>
<organism evidence="8 9">
    <name type="scientific">Microbacterium terregens</name>
    <dbReference type="NCBI Taxonomy" id="69363"/>
    <lineage>
        <taxon>Bacteria</taxon>
        <taxon>Bacillati</taxon>
        <taxon>Actinomycetota</taxon>
        <taxon>Actinomycetes</taxon>
        <taxon>Micrococcales</taxon>
        <taxon>Microbacteriaceae</taxon>
        <taxon>Microbacterium</taxon>
    </lineage>
</organism>